<dbReference type="OrthoDB" id="9806388at2"/>
<protein>
    <submittedName>
        <fullName evidence="3">Peptidase M24</fullName>
    </submittedName>
</protein>
<evidence type="ECO:0000313" key="4">
    <source>
        <dbReference type="Proteomes" id="UP000091979"/>
    </source>
</evidence>
<gene>
    <name evidence="3" type="ORF">SP90_13830</name>
</gene>
<dbReference type="InterPro" id="IPR036005">
    <property type="entry name" value="Creatinase/aminopeptidase-like"/>
</dbReference>
<dbReference type="InterPro" id="IPR029149">
    <property type="entry name" value="Creatin/AminoP/Spt16_N"/>
</dbReference>
<dbReference type="RefSeq" id="WP_066857465.1">
    <property type="nucleotide sequence ID" value="NZ_JXMS01000029.1"/>
</dbReference>
<evidence type="ECO:0000259" key="2">
    <source>
        <dbReference type="Pfam" id="PF01321"/>
    </source>
</evidence>
<dbReference type="InterPro" id="IPR050659">
    <property type="entry name" value="Peptidase_M24B"/>
</dbReference>
<dbReference type="InterPro" id="IPR000994">
    <property type="entry name" value="Pept_M24"/>
</dbReference>
<dbReference type="PANTHER" id="PTHR46112">
    <property type="entry name" value="AMINOPEPTIDASE"/>
    <property type="match status" value="1"/>
</dbReference>
<evidence type="ECO:0000313" key="3">
    <source>
        <dbReference type="EMBL" id="OBQ46172.1"/>
    </source>
</evidence>
<feature type="domain" description="Peptidase M24" evidence="1">
    <location>
        <begin position="165"/>
        <end position="397"/>
    </location>
</feature>
<dbReference type="PANTHER" id="PTHR46112:SF2">
    <property type="entry name" value="XAA-PRO AMINOPEPTIDASE P-RELATED"/>
    <property type="match status" value="1"/>
</dbReference>
<dbReference type="SUPFAM" id="SSF55920">
    <property type="entry name" value="Creatinase/aminopeptidase"/>
    <property type="match status" value="1"/>
</dbReference>
<dbReference type="EMBL" id="JXMS01000029">
    <property type="protein sequence ID" value="OBQ46172.1"/>
    <property type="molecule type" value="Genomic_DNA"/>
</dbReference>
<dbReference type="PATRIC" id="fig|1560234.3.peg.1879"/>
<dbReference type="STRING" id="1560234.SP90_13830"/>
<dbReference type="SUPFAM" id="SSF53092">
    <property type="entry name" value="Creatinase/prolidase N-terminal domain"/>
    <property type="match status" value="1"/>
</dbReference>
<dbReference type="Pfam" id="PF00557">
    <property type="entry name" value="Peptidase_M24"/>
    <property type="match status" value="1"/>
</dbReference>
<accession>A0A1B7XA08</accession>
<name>A0A1B7XA08_9BACT</name>
<dbReference type="CDD" id="cd01066">
    <property type="entry name" value="APP_MetAP"/>
    <property type="match status" value="1"/>
</dbReference>
<dbReference type="Gene3D" id="3.40.350.10">
    <property type="entry name" value="Creatinase/prolidase N-terminal domain"/>
    <property type="match status" value="1"/>
</dbReference>
<dbReference type="Proteomes" id="UP000091979">
    <property type="component" value="Unassembled WGS sequence"/>
</dbReference>
<keyword evidence="4" id="KW-1185">Reference proteome</keyword>
<dbReference type="AlphaFoldDB" id="A0A1B7XA08"/>
<reference evidence="3 4" key="1">
    <citation type="submission" date="2015-01" db="EMBL/GenBank/DDBJ databases">
        <title>Desulfovibrio sp. JC271 draft genome sequence.</title>
        <authorList>
            <person name="Shivani Y."/>
            <person name="Subhash Y."/>
            <person name="Sasikala C."/>
            <person name="Ramana C.V."/>
        </authorList>
    </citation>
    <scope>NUCLEOTIDE SEQUENCE [LARGE SCALE GENOMIC DNA]</scope>
    <source>
        <strain evidence="3 4">JC271</strain>
    </source>
</reference>
<sequence>MTKILPVIEKVPAEELALRHARCRKLLDQVMPGVSGMLIFSRIQLYYLTGTLANGVFWLPKEGKPVLIARHGVERCRLESSIEEIHAFRSFSDIETILSDAGTPLLPAEAADVAVDFAGLTWQVGDLLRKKLPHISFIPCDRVLTTARAVKTEWELKKLRLGGARHHEALYHDLPQHLHVGMTERDVAHKSWEVFFAKGHCGMMRMNTFGEDIFLGHIAAGESGNYPSHFNGPLGLIGEHPATPFMGYAGKVWREKSPLTVDIGFALEGYHTDKTQVYWAGAQRSIPDVVRNAHDTCIEIQNTLAAELRIGSIPSQLYAKALKMAEKAGFEDGFMALGANKVKFVGHGIGLGIDEHPVIAKGFDEPLEKGNVIALEPKIGIPGIGMVGVENTFEVTDDASVCLTGDSYEMICIE</sequence>
<evidence type="ECO:0000259" key="1">
    <source>
        <dbReference type="Pfam" id="PF00557"/>
    </source>
</evidence>
<feature type="domain" description="Creatinase N-terminal" evidence="2">
    <location>
        <begin position="19"/>
        <end position="150"/>
    </location>
</feature>
<dbReference type="Pfam" id="PF01321">
    <property type="entry name" value="Creatinase_N"/>
    <property type="match status" value="1"/>
</dbReference>
<organism evidence="3 4">
    <name type="scientific">Halodesulfovibrio spirochaetisodalis</name>
    <dbReference type="NCBI Taxonomy" id="1560234"/>
    <lineage>
        <taxon>Bacteria</taxon>
        <taxon>Pseudomonadati</taxon>
        <taxon>Thermodesulfobacteriota</taxon>
        <taxon>Desulfovibrionia</taxon>
        <taxon>Desulfovibrionales</taxon>
        <taxon>Desulfovibrionaceae</taxon>
        <taxon>Halodesulfovibrio</taxon>
    </lineage>
</organism>
<dbReference type="Gene3D" id="3.90.230.10">
    <property type="entry name" value="Creatinase/methionine aminopeptidase superfamily"/>
    <property type="match status" value="1"/>
</dbReference>
<proteinExistence type="predicted"/>
<comment type="caution">
    <text evidence="3">The sequence shown here is derived from an EMBL/GenBank/DDBJ whole genome shotgun (WGS) entry which is preliminary data.</text>
</comment>
<dbReference type="InterPro" id="IPR000587">
    <property type="entry name" value="Creatinase_N"/>
</dbReference>